<comment type="caution">
    <text evidence="2">The sequence shown here is derived from an EMBL/GenBank/DDBJ whole genome shotgun (WGS) entry which is preliminary data.</text>
</comment>
<keyword evidence="1" id="KW-0812">Transmembrane</keyword>
<dbReference type="EMBL" id="JASVWF010000007">
    <property type="protein sequence ID" value="MDL5159443.1"/>
    <property type="molecule type" value="Genomic_DNA"/>
</dbReference>
<dbReference type="RefSeq" id="WP_286056038.1">
    <property type="nucleotide sequence ID" value="NZ_JASVWF010000007.1"/>
</dbReference>
<reference evidence="2 3" key="1">
    <citation type="submission" date="2023-06" db="EMBL/GenBank/DDBJ databases">
        <title>Actinomycetospora Odt1-22.</title>
        <authorList>
            <person name="Supong K."/>
        </authorList>
    </citation>
    <scope>NUCLEOTIDE SEQUENCE [LARGE SCALE GENOMIC DNA]</scope>
    <source>
        <strain evidence="2 3">Odt1-22</strain>
    </source>
</reference>
<sequence>MSTRATAAALLPVAVVVLFVAAGAGVLGVFYPMIGWALVALFVGGGVTALVLGERDRRRARRGGER</sequence>
<accession>A0ABT7MFI7</accession>
<feature type="transmembrane region" description="Helical" evidence="1">
    <location>
        <begin position="33"/>
        <end position="52"/>
    </location>
</feature>
<proteinExistence type="predicted"/>
<gene>
    <name evidence="2" type="ORF">QRT03_25980</name>
</gene>
<evidence type="ECO:0000256" key="1">
    <source>
        <dbReference type="SAM" id="Phobius"/>
    </source>
</evidence>
<protein>
    <submittedName>
        <fullName evidence="2">Uncharacterized protein</fullName>
    </submittedName>
</protein>
<keyword evidence="1" id="KW-0472">Membrane</keyword>
<dbReference type="Proteomes" id="UP001231924">
    <property type="component" value="Unassembled WGS sequence"/>
</dbReference>
<keyword evidence="3" id="KW-1185">Reference proteome</keyword>
<organism evidence="2 3">
    <name type="scientific">Actinomycetospora termitidis</name>
    <dbReference type="NCBI Taxonomy" id="3053470"/>
    <lineage>
        <taxon>Bacteria</taxon>
        <taxon>Bacillati</taxon>
        <taxon>Actinomycetota</taxon>
        <taxon>Actinomycetes</taxon>
        <taxon>Pseudonocardiales</taxon>
        <taxon>Pseudonocardiaceae</taxon>
        <taxon>Actinomycetospora</taxon>
    </lineage>
</organism>
<name>A0ABT7MFI7_9PSEU</name>
<evidence type="ECO:0000313" key="3">
    <source>
        <dbReference type="Proteomes" id="UP001231924"/>
    </source>
</evidence>
<evidence type="ECO:0000313" key="2">
    <source>
        <dbReference type="EMBL" id="MDL5159443.1"/>
    </source>
</evidence>
<keyword evidence="1" id="KW-1133">Transmembrane helix</keyword>